<name>A0A1H9WIL8_BUTFI</name>
<dbReference type="Proteomes" id="UP000182584">
    <property type="component" value="Unassembled WGS sequence"/>
</dbReference>
<dbReference type="AlphaFoldDB" id="A0A1H9WIL8"/>
<dbReference type="EMBL" id="FOGJ01000030">
    <property type="protein sequence ID" value="SES33718.1"/>
    <property type="molecule type" value="Genomic_DNA"/>
</dbReference>
<organism evidence="1 2">
    <name type="scientific">Butyrivibrio fibrisolvens</name>
    <dbReference type="NCBI Taxonomy" id="831"/>
    <lineage>
        <taxon>Bacteria</taxon>
        <taxon>Bacillati</taxon>
        <taxon>Bacillota</taxon>
        <taxon>Clostridia</taxon>
        <taxon>Lachnospirales</taxon>
        <taxon>Lachnospiraceae</taxon>
        <taxon>Butyrivibrio</taxon>
    </lineage>
</organism>
<evidence type="ECO:0000313" key="1">
    <source>
        <dbReference type="EMBL" id="SES33718.1"/>
    </source>
</evidence>
<protein>
    <submittedName>
        <fullName evidence="1">Uncharacterized protein</fullName>
    </submittedName>
</protein>
<dbReference type="RefSeq" id="WP_074758347.1">
    <property type="nucleotide sequence ID" value="NZ_FOGJ01000030.1"/>
</dbReference>
<dbReference type="OrthoDB" id="1824311at2"/>
<gene>
    <name evidence="1" type="ORF">SAMN04487884_13066</name>
</gene>
<reference evidence="1 2" key="1">
    <citation type="submission" date="2016-10" db="EMBL/GenBank/DDBJ databases">
        <authorList>
            <person name="de Groot N.N."/>
        </authorList>
    </citation>
    <scope>NUCLEOTIDE SEQUENCE [LARGE SCALE GENOMIC DNA]</scope>
    <source>
        <strain evidence="1 2">AR40</strain>
    </source>
</reference>
<sequence length="137" mass="16038">MTRTEYKNQHAKEHYERINFTFQKGLKDTIKKAASEMNVSVNEYLSLLVLDDMVSGSSRIAKKRQGFSDEQRAMLDSWQVGKKYQDMIEDFNFTKGEGYFIRLKKGFINDVTGSRIILCEKMHDMRMTINKSHKVNV</sequence>
<accession>A0A1H9WIL8</accession>
<proteinExistence type="predicted"/>
<evidence type="ECO:0000313" key="2">
    <source>
        <dbReference type="Proteomes" id="UP000182584"/>
    </source>
</evidence>